<dbReference type="STRING" id="133412.A0A1R1YEF6"/>
<feature type="compositionally biased region" description="Polar residues" evidence="1">
    <location>
        <begin position="18"/>
        <end position="61"/>
    </location>
</feature>
<feature type="region of interest" description="Disordered" evidence="1">
    <location>
        <begin position="1"/>
        <end position="91"/>
    </location>
</feature>
<keyword evidence="3" id="KW-1185">Reference proteome</keyword>
<evidence type="ECO:0000313" key="3">
    <source>
        <dbReference type="Proteomes" id="UP000187283"/>
    </source>
</evidence>
<feature type="compositionally biased region" description="Polar residues" evidence="1">
    <location>
        <begin position="219"/>
        <end position="240"/>
    </location>
</feature>
<accession>A0A1R1YEF6</accession>
<evidence type="ECO:0000256" key="1">
    <source>
        <dbReference type="SAM" id="MobiDB-lite"/>
    </source>
</evidence>
<feature type="compositionally biased region" description="Polar residues" evidence="1">
    <location>
        <begin position="280"/>
        <end position="294"/>
    </location>
</feature>
<protein>
    <submittedName>
        <fullName evidence="2">Uncharacterized protein</fullName>
    </submittedName>
</protein>
<dbReference type="Proteomes" id="UP000187283">
    <property type="component" value="Unassembled WGS sequence"/>
</dbReference>
<dbReference type="OrthoDB" id="5599171at2759"/>
<feature type="compositionally biased region" description="Low complexity" evidence="1">
    <location>
        <begin position="268"/>
        <end position="279"/>
    </location>
</feature>
<feature type="compositionally biased region" description="Basic and acidic residues" evidence="1">
    <location>
        <begin position="62"/>
        <end position="73"/>
    </location>
</feature>
<name>A0A1R1YEF6_9FUNG</name>
<feature type="compositionally biased region" description="Low complexity" evidence="1">
    <location>
        <begin position="74"/>
        <end position="88"/>
    </location>
</feature>
<proteinExistence type="predicted"/>
<reference evidence="2 3" key="1">
    <citation type="submission" date="2017-01" db="EMBL/GenBank/DDBJ databases">
        <authorList>
            <person name="Mah S.A."/>
            <person name="Swanson W.J."/>
            <person name="Moy G.W."/>
            <person name="Vacquier V.D."/>
        </authorList>
    </citation>
    <scope>NUCLEOTIDE SEQUENCE [LARGE SCALE GENOMIC DNA]</scope>
    <source>
        <strain evidence="2 3">GSMNP</strain>
    </source>
</reference>
<gene>
    <name evidence="2" type="ORF">AYI70_g1009</name>
</gene>
<dbReference type="AlphaFoldDB" id="A0A1R1YEF6"/>
<feature type="compositionally biased region" description="Low complexity" evidence="1">
    <location>
        <begin position="241"/>
        <end position="254"/>
    </location>
</feature>
<evidence type="ECO:0000313" key="2">
    <source>
        <dbReference type="EMBL" id="OMJ25269.1"/>
    </source>
</evidence>
<feature type="compositionally biased region" description="Basic and acidic residues" evidence="1">
    <location>
        <begin position="1"/>
        <end position="12"/>
    </location>
</feature>
<comment type="caution">
    <text evidence="2">The sequence shown here is derived from an EMBL/GenBank/DDBJ whole genome shotgun (WGS) entry which is preliminary data.</text>
</comment>
<dbReference type="EMBL" id="LSSN01000198">
    <property type="protein sequence ID" value="OMJ25269.1"/>
    <property type="molecule type" value="Genomic_DNA"/>
</dbReference>
<organism evidence="2 3">
    <name type="scientific">Smittium culicis</name>
    <dbReference type="NCBI Taxonomy" id="133412"/>
    <lineage>
        <taxon>Eukaryota</taxon>
        <taxon>Fungi</taxon>
        <taxon>Fungi incertae sedis</taxon>
        <taxon>Zoopagomycota</taxon>
        <taxon>Kickxellomycotina</taxon>
        <taxon>Harpellomycetes</taxon>
        <taxon>Harpellales</taxon>
        <taxon>Legeriomycetaceae</taxon>
        <taxon>Smittium</taxon>
    </lineage>
</organism>
<sequence length="377" mass="42037">MHQYRMRFDSRPVHPQAIPTSDSKSRPSNNSNLSSTISPKVLNNANPTSIDKTSTKINLVNSEKDPSLQKEKVTPQSSQKSTTSNTTPEKLHSFVNEPQIVFFPAVPRQLRDGYMDYKMSYFKRKELSRRRKERIILASKGKASSKQSSFSFLSKIWFSKTSTEQLPSNHKPFLSKSKSLYVDTVLQSSDLNSDTSSISGLQSSSYSKTDCSLMRLKNINPTTNNTESASPLDANNSPFGSESQASFNSSQSSNIALIKKSDNLCTNPSPSSSISAPISRHNSMQTTQHTGSRNRSQEQHESFPPELLSVTSSPSLRRKTSYSANYNSNNNSEQLLALQKKILDLAMSHNDESSRISNSESFNLYTSTYSNSESEYN</sequence>
<feature type="region of interest" description="Disordered" evidence="1">
    <location>
        <begin position="219"/>
        <end position="328"/>
    </location>
</feature>